<reference evidence="1 2" key="1">
    <citation type="submission" date="2018-03" db="EMBL/GenBank/DDBJ databases">
        <title>Actinopolyspora mortivallis from Sahara, screening for active biomolecules.</title>
        <authorList>
            <person name="Selama O."/>
            <person name="Wellington E.M.H."/>
            <person name="Hacene H."/>
        </authorList>
    </citation>
    <scope>NUCLEOTIDE SEQUENCE [LARGE SCALE GENOMIC DNA]</scope>
    <source>
        <strain evidence="1 2">M5A</strain>
    </source>
</reference>
<protein>
    <submittedName>
        <fullName evidence="1">Uncharacterized protein</fullName>
    </submittedName>
</protein>
<comment type="caution">
    <text evidence="1">The sequence shown here is derived from an EMBL/GenBank/DDBJ whole genome shotgun (WGS) entry which is preliminary data.</text>
</comment>
<dbReference type="EMBL" id="PVSR01000005">
    <property type="protein sequence ID" value="PRW64287.1"/>
    <property type="molecule type" value="Genomic_DNA"/>
</dbReference>
<dbReference type="STRING" id="1050202.GCA_000384035_02994"/>
<organism evidence="1 2">
    <name type="scientific">Actinopolyspora mortivallis</name>
    <dbReference type="NCBI Taxonomy" id="33906"/>
    <lineage>
        <taxon>Bacteria</taxon>
        <taxon>Bacillati</taxon>
        <taxon>Actinomycetota</taxon>
        <taxon>Actinomycetes</taxon>
        <taxon>Actinopolysporales</taxon>
        <taxon>Actinopolysporaceae</taxon>
        <taxon>Actinopolyspora</taxon>
    </lineage>
</organism>
<dbReference type="AlphaFoldDB" id="A0A2T0GYW4"/>
<sequence length="70" mass="8100">MLLAHEQWRLEQLSYDVARRRCTARQCCEAAAVLERLSAGLREYAASLPFEQRSGHGTDPFAMWEDDRDD</sequence>
<dbReference type="Proteomes" id="UP000239352">
    <property type="component" value="Unassembled WGS sequence"/>
</dbReference>
<proteinExistence type="predicted"/>
<evidence type="ECO:0000313" key="2">
    <source>
        <dbReference type="Proteomes" id="UP000239352"/>
    </source>
</evidence>
<keyword evidence="2" id="KW-1185">Reference proteome</keyword>
<name>A0A2T0GYW4_ACTMO</name>
<accession>A0A2T0GYW4</accession>
<evidence type="ECO:0000313" key="1">
    <source>
        <dbReference type="EMBL" id="PRW64287.1"/>
    </source>
</evidence>
<dbReference type="InParanoid" id="A0A2T0GYW4"/>
<gene>
    <name evidence="1" type="ORF">CEP50_06270</name>
</gene>